<dbReference type="EMBL" id="EU197055">
    <property type="protein sequence ID" value="ABY62979.1"/>
    <property type="molecule type" value="Genomic_DNA"/>
</dbReference>
<dbReference type="Proteomes" id="UP000002421">
    <property type="component" value="Segment"/>
</dbReference>
<protein>
    <submittedName>
        <fullName evidence="1">Virion structural protein</fullName>
    </submittedName>
</protein>
<accession>B3FJ12</accession>
<sequence>MSSFKDNLYEILNNPSLIQALALNELDSQLNPDPNNPTFDVPDGTIPFVFLMECGSMETAANVNHTEASMRRLYGRQAVTPDDLYAHMADDDYLGRFANPASTPFMLVVDYDEIIAKAVPYGDQGLKRLVIPRLTQFSAGKMPFTMQYPIQMTVMRHGGVTVEYVLDKVSPVETLTTNIVQWQMMTSKVDNLRRRLMVMTIPVQQFGITTYTDTLNPSALFQKSYPLNSQFFYARAYISTDNEATWTEINTTHSALTYDPMKLTVVLKLTTNTLTATIPVVYVTTGMATGSIRLDIYTTQGPVDLDFSTLAETDFSVKYNSIDDDPTFTAPMNTLTTQQVLARGRVSGGSNAMTFAALREQVINNTLGPLQVPITNVQLGSALDRRGYSLVTNVDDITNLQFLASRQMPTSRSLDVTSGAGVAMSEITFDMETLGGSTHVSDNGNRLTIFPSMLYNYSNGKVTPLPDSEITRLNTIPAEQCAREVNDARYVYSPLHNVMDIANDNFEMRPYYLDNPTILSKTFIGENDTANLQAAISSYDITRIDGGYRIRVMLETGEQFKLLEDDQVVLQLGYRPTGENRWASVNGTFIGRQDNEPIYQFDIMTNFDVNSANELRTLNMSMFSTVQNNYFAPLNSELAVTIIVVNSVTPGYKPNDLDEMVQTHLLPAQFMCVTRESLNTVFGYELTRLWRRSRPVISSESYQKYEFNVPAYYSQTIYETDANGNVIINIKPDGSLEYKILHRAGDPILTDDGQPVYEHMAGDPIHDADGNPILIAPRKLKYETTLFMVDGKYYFANEREAAAYATEIPMQLVTWIQNDIELLDARLLGEAELFLYPTTTYGDTLVSIREGQQLTVPVDQAFNLNYYLSKSGYTNPTIRPGLISNTKTTIAEFLARSTISMSEAVARLTETSGEEVMAIEATGLGGSNNFAIITVEDDAVRLSVRQKLVVLPNQELTIEDDLTFNWLRHTLDPV</sequence>
<name>B3FJ12_BP201</name>
<gene>
    <name evidence="1" type="ORF">201phi2-1p149</name>
</gene>
<organism evidence="1 2">
    <name type="scientific">Pseudomonas phage 201phi2-1</name>
    <name type="common">Pseudomonas chlororaphis phage 201phi2-1</name>
    <dbReference type="NCBI Taxonomy" id="198110"/>
    <lineage>
        <taxon>Viruses</taxon>
        <taxon>Duplodnaviria</taxon>
        <taxon>Heunggongvirae</taxon>
        <taxon>Uroviricota</taxon>
        <taxon>Caudoviricetes</taxon>
        <taxon>Chimalliviridae</taxon>
        <taxon>Serwervirus</taxon>
        <taxon>Serwervirus 201phi21</taxon>
    </lineage>
</organism>
<evidence type="ECO:0000313" key="1">
    <source>
        <dbReference type="EMBL" id="ABY62979.1"/>
    </source>
</evidence>
<dbReference type="OrthoDB" id="238at10239"/>
<organismHost>
    <name type="scientific">Pseudomonas chlororaphis</name>
    <dbReference type="NCBI Taxonomy" id="587753"/>
</organismHost>
<keyword evidence="2" id="KW-1185">Reference proteome</keyword>
<dbReference type="RefSeq" id="YP_001956873.1">
    <property type="nucleotide sequence ID" value="NC_010821.1"/>
</dbReference>
<proteinExistence type="predicted"/>
<reference evidence="1 2" key="1">
    <citation type="journal article" date="2008" name="Virology">
        <title>Characterization of Pseudomonas chlororaphis myovirus 201varphi2-1 via genomic sequencing, mass spectrometry, and electron microscopy.</title>
        <authorList>
            <person name="Thomas J.A."/>
            <person name="Rolando M.R."/>
            <person name="Carroll C.A."/>
            <person name="Shen P.S."/>
            <person name="Belnap D.M."/>
            <person name="Weintraub S.T."/>
            <person name="Serwer P."/>
            <person name="Hardies S.C."/>
        </authorList>
    </citation>
    <scope>NUCLEOTIDE SEQUENCE</scope>
</reference>
<evidence type="ECO:0000313" key="2">
    <source>
        <dbReference type="Proteomes" id="UP000002421"/>
    </source>
</evidence>
<dbReference type="KEGG" id="vg:6372530"/>